<name>A0A370WYI7_9GAMM</name>
<dbReference type="PANTHER" id="PTHR10584:SF167">
    <property type="entry name" value="PFKB DOMAIN PROTEIN"/>
    <property type="match status" value="1"/>
</dbReference>
<dbReference type="GO" id="GO:0016301">
    <property type="term" value="F:kinase activity"/>
    <property type="evidence" value="ECO:0007669"/>
    <property type="project" value="UniProtKB-KW"/>
</dbReference>
<protein>
    <submittedName>
        <fullName evidence="4">Carbohydrate kinase family protein</fullName>
    </submittedName>
</protein>
<dbReference type="InterPro" id="IPR011611">
    <property type="entry name" value="PfkB_dom"/>
</dbReference>
<sequence length="313" mass="33767">MTPREQPLRILVIGEINVDFVFKGCHDLPAPGKEVLADDFVMTPGSSSMICAMGLARLGDPVTFHGLLGADASGTFCLEALREAGIDVSTLRPSHALRTGVTASLSTPQDRALVTFAGAIWALRAEDVDDAWLKRANHLHISSYYLQKSLRPGCRELFARASAAGLTTSLDPGFDPAQGWEDDLLSTLNNVDVFLPNEQELQAITRLDDVREALRAVQNGRTRTVVKRGRTGCASLHDDQWLEVPAYAIEAIDTTGAGDSFDAGFLHAWLRRMPLVDCMRWGSACGSLSTRGVGGTTRQASVDEVMALLAEAS</sequence>
<dbReference type="InterPro" id="IPR029056">
    <property type="entry name" value="Ribokinase-like"/>
</dbReference>
<dbReference type="AlphaFoldDB" id="A0A370WYI7"/>
<evidence type="ECO:0000256" key="1">
    <source>
        <dbReference type="ARBA" id="ARBA00022679"/>
    </source>
</evidence>
<dbReference type="Proteomes" id="UP000254258">
    <property type="component" value="Unassembled WGS sequence"/>
</dbReference>
<evidence type="ECO:0000313" key="4">
    <source>
        <dbReference type="EMBL" id="RDS81090.1"/>
    </source>
</evidence>
<dbReference type="SUPFAM" id="SSF53613">
    <property type="entry name" value="Ribokinase-like"/>
    <property type="match status" value="1"/>
</dbReference>
<keyword evidence="2 4" id="KW-0418">Kinase</keyword>
<dbReference type="InterPro" id="IPR002173">
    <property type="entry name" value="Carboh/pur_kinase_PfkB_CS"/>
</dbReference>
<dbReference type="RefSeq" id="WP_115495645.1">
    <property type="nucleotide sequence ID" value="NZ_QRBE01000006.1"/>
</dbReference>
<dbReference type="PANTHER" id="PTHR10584">
    <property type="entry name" value="SUGAR KINASE"/>
    <property type="match status" value="1"/>
</dbReference>
<organism evidence="4 5">
    <name type="scientific">Dyella monticola</name>
    <dbReference type="NCBI Taxonomy" id="1927958"/>
    <lineage>
        <taxon>Bacteria</taxon>
        <taxon>Pseudomonadati</taxon>
        <taxon>Pseudomonadota</taxon>
        <taxon>Gammaproteobacteria</taxon>
        <taxon>Lysobacterales</taxon>
        <taxon>Rhodanobacteraceae</taxon>
        <taxon>Dyella</taxon>
    </lineage>
</organism>
<dbReference type="Pfam" id="PF00294">
    <property type="entry name" value="PfkB"/>
    <property type="match status" value="1"/>
</dbReference>
<keyword evidence="1" id="KW-0808">Transferase</keyword>
<keyword evidence="5" id="KW-1185">Reference proteome</keyword>
<proteinExistence type="predicted"/>
<dbReference type="OrthoDB" id="9792663at2"/>
<dbReference type="Gene3D" id="3.40.1190.20">
    <property type="match status" value="1"/>
</dbReference>
<gene>
    <name evidence="4" type="ORF">DWU98_11095</name>
</gene>
<reference evidence="4 5" key="1">
    <citation type="submission" date="2018-07" db="EMBL/GenBank/DDBJ databases">
        <title>Dyella monticola sp. nov. and Dyella psychrodurans sp. nov. isolated from monsoon evergreen broad-leaved forest soil of Dinghu Mountain, China.</title>
        <authorList>
            <person name="Gao Z."/>
            <person name="Qiu L."/>
        </authorList>
    </citation>
    <scope>NUCLEOTIDE SEQUENCE [LARGE SCALE GENOMIC DNA]</scope>
    <source>
        <strain evidence="4 5">4G-K06</strain>
    </source>
</reference>
<dbReference type="CDD" id="cd01166">
    <property type="entry name" value="KdgK"/>
    <property type="match status" value="1"/>
</dbReference>
<evidence type="ECO:0000256" key="2">
    <source>
        <dbReference type="ARBA" id="ARBA00022777"/>
    </source>
</evidence>
<dbReference type="PROSITE" id="PS00584">
    <property type="entry name" value="PFKB_KINASES_2"/>
    <property type="match status" value="1"/>
</dbReference>
<comment type="caution">
    <text evidence="4">The sequence shown here is derived from an EMBL/GenBank/DDBJ whole genome shotgun (WGS) entry which is preliminary data.</text>
</comment>
<feature type="domain" description="Carbohydrate kinase PfkB" evidence="3">
    <location>
        <begin position="9"/>
        <end position="297"/>
    </location>
</feature>
<evidence type="ECO:0000313" key="5">
    <source>
        <dbReference type="Proteomes" id="UP000254258"/>
    </source>
</evidence>
<evidence type="ECO:0000259" key="3">
    <source>
        <dbReference type="Pfam" id="PF00294"/>
    </source>
</evidence>
<dbReference type="EMBL" id="QRBE01000006">
    <property type="protein sequence ID" value="RDS81090.1"/>
    <property type="molecule type" value="Genomic_DNA"/>
</dbReference>
<accession>A0A370WYI7</accession>